<reference evidence="9" key="1">
    <citation type="submission" date="2022-10" db="EMBL/GenBank/DDBJ databases">
        <title>The complete genomes of actinobacterial strains from the NBC collection.</title>
        <authorList>
            <person name="Joergensen T.S."/>
            <person name="Alvarez Arevalo M."/>
            <person name="Sterndorff E.B."/>
            <person name="Faurdal D."/>
            <person name="Vuksanovic O."/>
            <person name="Mourched A.-S."/>
            <person name="Charusanti P."/>
            <person name="Shaw S."/>
            <person name="Blin K."/>
            <person name="Weber T."/>
        </authorList>
    </citation>
    <scope>NUCLEOTIDE SEQUENCE</scope>
    <source>
        <strain evidence="9">NBC_01436</strain>
    </source>
</reference>
<evidence type="ECO:0000256" key="1">
    <source>
        <dbReference type="ARBA" id="ARBA00004651"/>
    </source>
</evidence>
<feature type="transmembrane region" description="Helical" evidence="7">
    <location>
        <begin position="395"/>
        <end position="420"/>
    </location>
</feature>
<evidence type="ECO:0000256" key="7">
    <source>
        <dbReference type="SAM" id="Phobius"/>
    </source>
</evidence>
<feature type="domain" description="Major facilitator superfamily (MFS) profile" evidence="8">
    <location>
        <begin position="15"/>
        <end position="459"/>
    </location>
</feature>
<evidence type="ECO:0000256" key="5">
    <source>
        <dbReference type="ARBA" id="ARBA00023251"/>
    </source>
</evidence>
<feature type="transmembrane region" description="Helical" evidence="7">
    <location>
        <begin position="332"/>
        <end position="352"/>
    </location>
</feature>
<feature type="transmembrane region" description="Helical" evidence="7">
    <location>
        <begin position="79"/>
        <end position="97"/>
    </location>
</feature>
<dbReference type="CDD" id="cd17321">
    <property type="entry name" value="MFS_MMR_MDR_like"/>
    <property type="match status" value="1"/>
</dbReference>
<keyword evidence="4 7" id="KW-0472">Membrane</keyword>
<feature type="transmembrane region" description="Helical" evidence="7">
    <location>
        <begin position="200"/>
        <end position="220"/>
    </location>
</feature>
<feature type="transmembrane region" description="Helical" evidence="7">
    <location>
        <begin position="302"/>
        <end position="320"/>
    </location>
</feature>
<comment type="subcellular location">
    <subcellularLocation>
        <location evidence="1">Cell membrane</location>
        <topology evidence="1">Multi-pass membrane protein</topology>
    </subcellularLocation>
</comment>
<keyword evidence="3 7" id="KW-1133">Transmembrane helix</keyword>
<feature type="transmembrane region" description="Helical" evidence="7">
    <location>
        <begin position="166"/>
        <end position="188"/>
    </location>
</feature>
<sequence>MPAQKSRRLPPLSGVLVLVMASTGLVVVDLTIVAIGLPLISADVADGASAESVVVTYMVAMGALTQVVGSLSDRWGRRALFLAGIAVFTLASLAATVAPDLLWLNAARVVQGAGAAAIMVNGIPLLSDRYAGEERNLAIGAWGSFATAAGLLAPILGGVLAETFGWRAVFAVNLPLGVAAWVLAVRVLPRSPGASGAGRTDWLGSLLLMLGLGTATLLMLRSGDTSWSGRETAVLLTACLALAAFLAVQLRAPAPTLELRMFGSPAFSGAMLAVLLSRVLTIGGSVYLVLYFSDGLGLSPTGAGLLMTPIFLAQIVMGMVGSKLIGNRPPGLVIGSGYALKGVGLAVLALAITPDTPWWALVVPLLAWGAGGGIAGAPVMAVAVRVTAPERVGMVAGTVATLASLGAGVGTAALGAVFTLNGGHGAQAVTDGARAVLGVSAALSVVAVLTTVTLIGPRRVPAGGPASAPAPAEGDGEPAPADR</sequence>
<keyword evidence="5" id="KW-0046">Antibiotic resistance</keyword>
<protein>
    <submittedName>
        <fullName evidence="9">MFS transporter</fullName>
    </submittedName>
</protein>
<feature type="region of interest" description="Disordered" evidence="6">
    <location>
        <begin position="460"/>
        <end position="483"/>
    </location>
</feature>
<keyword evidence="2 7" id="KW-0812">Transmembrane</keyword>
<feature type="transmembrane region" description="Helical" evidence="7">
    <location>
        <begin position="139"/>
        <end position="160"/>
    </location>
</feature>
<feature type="transmembrane region" description="Helical" evidence="7">
    <location>
        <begin position="52"/>
        <end position="72"/>
    </location>
</feature>
<dbReference type="InterPro" id="IPR036259">
    <property type="entry name" value="MFS_trans_sf"/>
</dbReference>
<keyword evidence="10" id="KW-1185">Reference proteome</keyword>
<dbReference type="PRINTS" id="PR01036">
    <property type="entry name" value="TCRTETB"/>
</dbReference>
<evidence type="ECO:0000313" key="9">
    <source>
        <dbReference type="EMBL" id="WUX41170.1"/>
    </source>
</evidence>
<evidence type="ECO:0000313" key="10">
    <source>
        <dbReference type="Proteomes" id="UP001431926"/>
    </source>
</evidence>
<dbReference type="Gene3D" id="1.20.1720.10">
    <property type="entry name" value="Multidrug resistance protein D"/>
    <property type="match status" value="1"/>
</dbReference>
<gene>
    <name evidence="9" type="ORF">OG367_35260</name>
</gene>
<dbReference type="PANTHER" id="PTHR42718">
    <property type="entry name" value="MAJOR FACILITATOR SUPERFAMILY MULTIDRUG TRANSPORTER MFSC"/>
    <property type="match status" value="1"/>
</dbReference>
<accession>A0ABZ1ZRC2</accession>
<feature type="transmembrane region" description="Helical" evidence="7">
    <location>
        <begin position="270"/>
        <end position="290"/>
    </location>
</feature>
<proteinExistence type="predicted"/>
<dbReference type="SUPFAM" id="SSF103473">
    <property type="entry name" value="MFS general substrate transporter"/>
    <property type="match status" value="1"/>
</dbReference>
<feature type="transmembrane region" description="Helical" evidence="7">
    <location>
        <begin position="358"/>
        <end position="383"/>
    </location>
</feature>
<feature type="transmembrane region" description="Helical" evidence="7">
    <location>
        <begin position="232"/>
        <end position="250"/>
    </location>
</feature>
<evidence type="ECO:0000259" key="8">
    <source>
        <dbReference type="PROSITE" id="PS50850"/>
    </source>
</evidence>
<feature type="transmembrane region" description="Helical" evidence="7">
    <location>
        <begin position="12"/>
        <end position="40"/>
    </location>
</feature>
<dbReference type="RefSeq" id="WP_329358937.1">
    <property type="nucleotide sequence ID" value="NZ_CP109490.1"/>
</dbReference>
<dbReference type="PANTHER" id="PTHR42718:SF49">
    <property type="entry name" value="EXPORT PROTEIN"/>
    <property type="match status" value="1"/>
</dbReference>
<dbReference type="PROSITE" id="PS50850">
    <property type="entry name" value="MFS"/>
    <property type="match status" value="1"/>
</dbReference>
<evidence type="ECO:0000256" key="6">
    <source>
        <dbReference type="SAM" id="MobiDB-lite"/>
    </source>
</evidence>
<evidence type="ECO:0000256" key="3">
    <source>
        <dbReference type="ARBA" id="ARBA00022989"/>
    </source>
</evidence>
<organism evidence="9 10">
    <name type="scientific">Streptomyces anulatus</name>
    <name type="common">Streptomyces chrysomallus</name>
    <dbReference type="NCBI Taxonomy" id="1892"/>
    <lineage>
        <taxon>Bacteria</taxon>
        <taxon>Bacillati</taxon>
        <taxon>Actinomycetota</taxon>
        <taxon>Actinomycetes</taxon>
        <taxon>Kitasatosporales</taxon>
        <taxon>Streptomycetaceae</taxon>
        <taxon>Streptomyces</taxon>
    </lineage>
</organism>
<dbReference type="Gene3D" id="1.20.1250.20">
    <property type="entry name" value="MFS general substrate transporter like domains"/>
    <property type="match status" value="1"/>
</dbReference>
<dbReference type="InterPro" id="IPR020846">
    <property type="entry name" value="MFS_dom"/>
</dbReference>
<dbReference type="EMBL" id="CP109491">
    <property type="protein sequence ID" value="WUX41170.1"/>
    <property type="molecule type" value="Genomic_DNA"/>
</dbReference>
<name>A0ABZ1ZRC2_STRAQ</name>
<evidence type="ECO:0000256" key="2">
    <source>
        <dbReference type="ARBA" id="ARBA00022692"/>
    </source>
</evidence>
<evidence type="ECO:0000256" key="4">
    <source>
        <dbReference type="ARBA" id="ARBA00023136"/>
    </source>
</evidence>
<feature type="transmembrane region" description="Helical" evidence="7">
    <location>
        <begin position="432"/>
        <end position="455"/>
    </location>
</feature>
<dbReference type="Pfam" id="PF07690">
    <property type="entry name" value="MFS_1"/>
    <property type="match status" value="1"/>
</dbReference>
<dbReference type="Proteomes" id="UP001431926">
    <property type="component" value="Chromosome"/>
</dbReference>
<dbReference type="InterPro" id="IPR011701">
    <property type="entry name" value="MFS"/>
</dbReference>